<dbReference type="PANTHER" id="PTHR30244">
    <property type="entry name" value="TRANSAMINASE"/>
    <property type="match status" value="1"/>
</dbReference>
<dbReference type="Gene3D" id="3.90.1150.10">
    <property type="entry name" value="Aspartate Aminotransferase, domain 1"/>
    <property type="match status" value="1"/>
</dbReference>
<keyword evidence="3" id="KW-0032">Aminotransferase</keyword>
<comment type="similarity">
    <text evidence="2">Belongs to the DegT/DnrJ/EryC1 family.</text>
</comment>
<dbReference type="InterPro" id="IPR015422">
    <property type="entry name" value="PyrdxlP-dep_Trfase_small"/>
</dbReference>
<dbReference type="Pfam" id="PF01041">
    <property type="entry name" value="DegT_DnrJ_EryC1"/>
    <property type="match status" value="1"/>
</dbReference>
<reference evidence="3 4" key="1">
    <citation type="submission" date="2024-10" db="EMBL/GenBank/DDBJ databases">
        <title>The Natural Products Discovery Center: Release of the First 8490 Sequenced Strains for Exploring Actinobacteria Biosynthetic Diversity.</title>
        <authorList>
            <person name="Kalkreuter E."/>
            <person name="Kautsar S.A."/>
            <person name="Yang D."/>
            <person name="Bader C.D."/>
            <person name="Teijaro C.N."/>
            <person name="Fluegel L."/>
            <person name="Davis C.M."/>
            <person name="Simpson J.R."/>
            <person name="Lauterbach L."/>
            <person name="Steele A.D."/>
            <person name="Gui C."/>
            <person name="Meng S."/>
            <person name="Li G."/>
            <person name="Viehrig K."/>
            <person name="Ye F."/>
            <person name="Su P."/>
            <person name="Kiefer A.F."/>
            <person name="Nichols A."/>
            <person name="Cepeda A.J."/>
            <person name="Yan W."/>
            <person name="Fan B."/>
            <person name="Jiang Y."/>
            <person name="Adhikari A."/>
            <person name="Zheng C.-J."/>
            <person name="Schuster L."/>
            <person name="Cowan T.M."/>
            <person name="Smanski M.J."/>
            <person name="Chevrette M.G."/>
            <person name="De Carvalho L.P.S."/>
            <person name="Shen B."/>
        </authorList>
    </citation>
    <scope>NUCLEOTIDE SEQUENCE [LARGE SCALE GENOMIC DNA]</scope>
    <source>
        <strain evidence="3 4">NPDC051599</strain>
    </source>
</reference>
<evidence type="ECO:0000313" key="3">
    <source>
        <dbReference type="EMBL" id="MFI5679336.1"/>
    </source>
</evidence>
<dbReference type="SUPFAM" id="SSF53383">
    <property type="entry name" value="PLP-dependent transferases"/>
    <property type="match status" value="1"/>
</dbReference>
<keyword evidence="1" id="KW-0663">Pyridoxal phosphate</keyword>
<dbReference type="InterPro" id="IPR000653">
    <property type="entry name" value="DegT/StrS_aminotransferase"/>
</dbReference>
<keyword evidence="3" id="KW-0808">Transferase</keyword>
<dbReference type="RefSeq" id="WP_398659829.1">
    <property type="nucleotide sequence ID" value="NZ_JBITDC010000014.1"/>
</dbReference>
<evidence type="ECO:0000313" key="4">
    <source>
        <dbReference type="Proteomes" id="UP001612415"/>
    </source>
</evidence>
<evidence type="ECO:0000256" key="1">
    <source>
        <dbReference type="ARBA" id="ARBA00022898"/>
    </source>
</evidence>
<dbReference type="InterPro" id="IPR015424">
    <property type="entry name" value="PyrdxlP-dep_Trfase"/>
</dbReference>
<dbReference type="GO" id="GO:0008483">
    <property type="term" value="F:transaminase activity"/>
    <property type="evidence" value="ECO:0007669"/>
    <property type="project" value="UniProtKB-KW"/>
</dbReference>
<sequence>MQFQSLAPGAASSYKDLGIRVTAEEFGMTRDELTARLRQEKVTTRSYFDPALHQQTAYQHLHRQGSLTVTEQLASTMITLPLYSHMPAELVDEICALVTELQSAS</sequence>
<gene>
    <name evidence="3" type="ORF">ACIA8P_32670</name>
</gene>
<proteinExistence type="inferred from homology"/>
<organism evidence="3 4">
    <name type="scientific">Streptomyces cellulosae</name>
    <dbReference type="NCBI Taxonomy" id="1968"/>
    <lineage>
        <taxon>Bacteria</taxon>
        <taxon>Bacillati</taxon>
        <taxon>Actinomycetota</taxon>
        <taxon>Actinomycetes</taxon>
        <taxon>Kitasatosporales</taxon>
        <taxon>Streptomycetaceae</taxon>
        <taxon>Streptomyces</taxon>
    </lineage>
</organism>
<dbReference type="EMBL" id="JBITDC010000014">
    <property type="protein sequence ID" value="MFI5679336.1"/>
    <property type="molecule type" value="Genomic_DNA"/>
</dbReference>
<evidence type="ECO:0000256" key="2">
    <source>
        <dbReference type="ARBA" id="ARBA00037999"/>
    </source>
</evidence>
<keyword evidence="4" id="KW-1185">Reference proteome</keyword>
<accession>A0ABW7YAY4</accession>
<name>A0ABW7YAY4_STRCE</name>
<dbReference type="PANTHER" id="PTHR30244:SF9">
    <property type="entry name" value="PROTEIN RV3402C"/>
    <property type="match status" value="1"/>
</dbReference>
<comment type="caution">
    <text evidence="3">The sequence shown here is derived from an EMBL/GenBank/DDBJ whole genome shotgun (WGS) entry which is preliminary data.</text>
</comment>
<dbReference type="Proteomes" id="UP001612415">
    <property type="component" value="Unassembled WGS sequence"/>
</dbReference>
<protein>
    <submittedName>
        <fullName evidence="3">DegT/DnrJ/EryC1/StrS family aminotransferase</fullName>
    </submittedName>
</protein>